<reference evidence="1" key="1">
    <citation type="submission" date="2021-02" db="EMBL/GenBank/DDBJ databases">
        <authorList>
            <consortium name="DOE Joint Genome Institute"/>
            <person name="Ahrendt S."/>
            <person name="Looney B.P."/>
            <person name="Miyauchi S."/>
            <person name="Morin E."/>
            <person name="Drula E."/>
            <person name="Courty P.E."/>
            <person name="Chicoki N."/>
            <person name="Fauchery L."/>
            <person name="Kohler A."/>
            <person name="Kuo A."/>
            <person name="Labutti K."/>
            <person name="Pangilinan J."/>
            <person name="Lipzen A."/>
            <person name="Riley R."/>
            <person name="Andreopoulos W."/>
            <person name="He G."/>
            <person name="Johnson J."/>
            <person name="Barry K.W."/>
            <person name="Grigoriev I.V."/>
            <person name="Nagy L."/>
            <person name="Hibbett D."/>
            <person name="Henrissat B."/>
            <person name="Matheny P.B."/>
            <person name="Labbe J."/>
            <person name="Martin F."/>
        </authorList>
    </citation>
    <scope>NUCLEOTIDE SEQUENCE</scope>
    <source>
        <strain evidence="1">FP105234-sp</strain>
    </source>
</reference>
<organism evidence="1 2">
    <name type="scientific">Auriscalpium vulgare</name>
    <dbReference type="NCBI Taxonomy" id="40419"/>
    <lineage>
        <taxon>Eukaryota</taxon>
        <taxon>Fungi</taxon>
        <taxon>Dikarya</taxon>
        <taxon>Basidiomycota</taxon>
        <taxon>Agaricomycotina</taxon>
        <taxon>Agaricomycetes</taxon>
        <taxon>Russulales</taxon>
        <taxon>Auriscalpiaceae</taxon>
        <taxon>Auriscalpium</taxon>
    </lineage>
</organism>
<dbReference type="EMBL" id="MU275857">
    <property type="protein sequence ID" value="KAI0050904.1"/>
    <property type="molecule type" value="Genomic_DNA"/>
</dbReference>
<evidence type="ECO:0000313" key="2">
    <source>
        <dbReference type="Proteomes" id="UP000814033"/>
    </source>
</evidence>
<evidence type="ECO:0000313" key="1">
    <source>
        <dbReference type="EMBL" id="KAI0050904.1"/>
    </source>
</evidence>
<protein>
    <submittedName>
        <fullName evidence="1">Uncharacterized protein</fullName>
    </submittedName>
</protein>
<accession>A0ACB8S2Z8</accession>
<comment type="caution">
    <text evidence="1">The sequence shown here is derived from an EMBL/GenBank/DDBJ whole genome shotgun (WGS) entry which is preliminary data.</text>
</comment>
<sequence>MAITSNALQFLLHLIERAVCAFLDVLARSLSILDVASAWTFEVLCGGLGVQPCGTAKPEHGAVLVLGAQEGLGRSLALKFSEQGYTVFAFCPFRHEEAGRAADAHASGHVAPPNMSSLLYMWHNRKERSRPLPWGLIAPMSLDVFSRSQRERAHETVKAYCDDHALALVALIVCPIPERSRNSPSKLFLHSLIRKPLPAHQTYDVFEDTWRKCVLAGITEPTLVAYDYTGLLRKAFGRVIVVSSGSGVFDLSFPIQDARAAVVENLRDNLQPFGVHVSAVVTGPLASTQIETRGSKNESSQLEFCLDDRDMAAAINRMTKVQQINQRITDRLRVSEDRVVSVIQRAVESPHPQFSYYIGAQPIVRCIYMKMPIFMRTAIQHVLYRVASLS</sequence>
<dbReference type="Proteomes" id="UP000814033">
    <property type="component" value="Unassembled WGS sequence"/>
</dbReference>
<proteinExistence type="predicted"/>
<keyword evidence="2" id="KW-1185">Reference proteome</keyword>
<reference evidence="1" key="2">
    <citation type="journal article" date="2022" name="New Phytol.">
        <title>Evolutionary transition to the ectomycorrhizal habit in the genomes of a hyperdiverse lineage of mushroom-forming fungi.</title>
        <authorList>
            <person name="Looney B."/>
            <person name="Miyauchi S."/>
            <person name="Morin E."/>
            <person name="Drula E."/>
            <person name="Courty P.E."/>
            <person name="Kohler A."/>
            <person name="Kuo A."/>
            <person name="LaButti K."/>
            <person name="Pangilinan J."/>
            <person name="Lipzen A."/>
            <person name="Riley R."/>
            <person name="Andreopoulos W."/>
            <person name="He G."/>
            <person name="Johnson J."/>
            <person name="Nolan M."/>
            <person name="Tritt A."/>
            <person name="Barry K.W."/>
            <person name="Grigoriev I.V."/>
            <person name="Nagy L.G."/>
            <person name="Hibbett D."/>
            <person name="Henrissat B."/>
            <person name="Matheny P.B."/>
            <person name="Labbe J."/>
            <person name="Martin F.M."/>
        </authorList>
    </citation>
    <scope>NUCLEOTIDE SEQUENCE</scope>
    <source>
        <strain evidence="1">FP105234-sp</strain>
    </source>
</reference>
<gene>
    <name evidence="1" type="ORF">FA95DRAFT_1555169</name>
</gene>
<name>A0ACB8S2Z8_9AGAM</name>